<dbReference type="GO" id="GO:0008270">
    <property type="term" value="F:zinc ion binding"/>
    <property type="evidence" value="ECO:0007669"/>
    <property type="project" value="InterPro"/>
</dbReference>
<feature type="domain" description="HNH nuclease" evidence="1">
    <location>
        <begin position="77"/>
        <end position="127"/>
    </location>
</feature>
<dbReference type="GO" id="GO:0004519">
    <property type="term" value="F:endonuclease activity"/>
    <property type="evidence" value="ECO:0007669"/>
    <property type="project" value="InterPro"/>
</dbReference>
<organism evidence="2">
    <name type="scientific">marine sediment metagenome</name>
    <dbReference type="NCBI Taxonomy" id="412755"/>
    <lineage>
        <taxon>unclassified sequences</taxon>
        <taxon>metagenomes</taxon>
        <taxon>ecological metagenomes</taxon>
    </lineage>
</organism>
<sequence length="134" mass="15727">MSKDFKMWIDEEDYEKMCKKFNKKSFTLKEIEEYKETLNICGICPNCNEFLEKEDHCNLCGWVHETEEEKSRIISKSVQREVWRRDMGKCVECGSQERLEFDHVIPFSKGGSNTARNIQLLCEKCNRSKGGDLG</sequence>
<evidence type="ECO:0000313" key="2">
    <source>
        <dbReference type="EMBL" id="KKL94454.1"/>
    </source>
</evidence>
<dbReference type="InterPro" id="IPR003615">
    <property type="entry name" value="HNH_nuc"/>
</dbReference>
<evidence type="ECO:0000259" key="1">
    <source>
        <dbReference type="SMART" id="SM00507"/>
    </source>
</evidence>
<dbReference type="PANTHER" id="PTHR33877:SF1">
    <property type="entry name" value="TYPE IV METHYL-DIRECTED RESTRICTION ENZYME ECOKMCRA"/>
    <property type="match status" value="1"/>
</dbReference>
<dbReference type="SMART" id="SM00507">
    <property type="entry name" value="HNHc"/>
    <property type="match status" value="1"/>
</dbReference>
<dbReference type="Pfam" id="PF01844">
    <property type="entry name" value="HNH"/>
    <property type="match status" value="1"/>
</dbReference>
<dbReference type="GO" id="GO:0003676">
    <property type="term" value="F:nucleic acid binding"/>
    <property type="evidence" value="ECO:0007669"/>
    <property type="project" value="InterPro"/>
</dbReference>
<dbReference type="Gene3D" id="1.10.30.50">
    <property type="match status" value="1"/>
</dbReference>
<protein>
    <recommendedName>
        <fullName evidence="1">HNH nuclease domain-containing protein</fullName>
    </recommendedName>
</protein>
<reference evidence="2" key="1">
    <citation type="journal article" date="2015" name="Nature">
        <title>Complex archaea that bridge the gap between prokaryotes and eukaryotes.</title>
        <authorList>
            <person name="Spang A."/>
            <person name="Saw J.H."/>
            <person name="Jorgensen S.L."/>
            <person name="Zaremba-Niedzwiedzka K."/>
            <person name="Martijn J."/>
            <person name="Lind A.E."/>
            <person name="van Eijk R."/>
            <person name="Schleper C."/>
            <person name="Guy L."/>
            <person name="Ettema T.J."/>
        </authorList>
    </citation>
    <scope>NUCLEOTIDE SEQUENCE</scope>
</reference>
<dbReference type="EMBL" id="LAZR01018919">
    <property type="protein sequence ID" value="KKL94454.1"/>
    <property type="molecule type" value="Genomic_DNA"/>
</dbReference>
<accession>A0A0F9G6L1</accession>
<dbReference type="PANTHER" id="PTHR33877">
    <property type="entry name" value="SLL1193 PROTEIN"/>
    <property type="match status" value="1"/>
</dbReference>
<dbReference type="InterPro" id="IPR002711">
    <property type="entry name" value="HNH"/>
</dbReference>
<dbReference type="CDD" id="cd00085">
    <property type="entry name" value="HNHc"/>
    <property type="match status" value="1"/>
</dbReference>
<dbReference type="AlphaFoldDB" id="A0A0F9G6L1"/>
<proteinExistence type="predicted"/>
<comment type="caution">
    <text evidence="2">The sequence shown here is derived from an EMBL/GenBank/DDBJ whole genome shotgun (WGS) entry which is preliminary data.</text>
</comment>
<gene>
    <name evidence="2" type="ORF">LCGC14_1864530</name>
</gene>
<dbReference type="InterPro" id="IPR052892">
    <property type="entry name" value="NA-targeting_endonuclease"/>
</dbReference>
<name>A0A0F9G6L1_9ZZZZ</name>